<proteinExistence type="predicted"/>
<organism evidence="1 2">
    <name type="scientific">Natrarchaeobius chitinivorans</name>
    <dbReference type="NCBI Taxonomy" id="1679083"/>
    <lineage>
        <taxon>Archaea</taxon>
        <taxon>Methanobacteriati</taxon>
        <taxon>Methanobacteriota</taxon>
        <taxon>Stenosarchaea group</taxon>
        <taxon>Halobacteria</taxon>
        <taxon>Halobacteriales</taxon>
        <taxon>Natrialbaceae</taxon>
        <taxon>Natrarchaeobius</taxon>
    </lineage>
</organism>
<dbReference type="EMBL" id="REFZ01000009">
    <property type="protein sequence ID" value="RQG99366.1"/>
    <property type="molecule type" value="Genomic_DNA"/>
</dbReference>
<reference evidence="1 2" key="1">
    <citation type="submission" date="2018-10" db="EMBL/GenBank/DDBJ databases">
        <title>Natrarchaeobius chitinivorans gen. nov., sp. nov., and Natrarchaeobius haloalkaliphilus sp. nov., alkaliphilic, chitin-utilizing haloarchaea from hypersaline alkaline lakes.</title>
        <authorList>
            <person name="Sorokin D.Y."/>
            <person name="Elcheninov A.G."/>
            <person name="Kostrikina N.A."/>
            <person name="Bale N.J."/>
            <person name="Sinninghe Damste J.S."/>
            <person name="Khijniak T.V."/>
            <person name="Kublanov I.V."/>
            <person name="Toshchakov S.V."/>
        </authorList>
    </citation>
    <scope>NUCLEOTIDE SEQUENCE [LARGE SCALE GENOMIC DNA]</scope>
    <source>
        <strain evidence="1 2">AArcht7</strain>
    </source>
</reference>
<comment type="caution">
    <text evidence="1">The sequence shown here is derived from an EMBL/GenBank/DDBJ whole genome shotgun (WGS) entry which is preliminary data.</text>
</comment>
<dbReference type="AlphaFoldDB" id="A0A3N6MWM1"/>
<sequence>MIVTTATIYTLIVDLSGDQVCNNVQWLLQASSPPADDYGGFVDHVGIYPSNATSLLGADSRRRPRSVPL</sequence>
<gene>
    <name evidence="1" type="ORF">EA472_14155</name>
</gene>
<evidence type="ECO:0000313" key="2">
    <source>
        <dbReference type="Proteomes" id="UP000281431"/>
    </source>
</evidence>
<evidence type="ECO:0000313" key="1">
    <source>
        <dbReference type="EMBL" id="RQG99366.1"/>
    </source>
</evidence>
<accession>A0A3N6MWM1</accession>
<name>A0A3N6MWM1_NATCH</name>
<keyword evidence="2" id="KW-1185">Reference proteome</keyword>
<dbReference type="Proteomes" id="UP000281431">
    <property type="component" value="Unassembled WGS sequence"/>
</dbReference>
<protein>
    <submittedName>
        <fullName evidence="1">Uncharacterized protein</fullName>
    </submittedName>
</protein>